<dbReference type="EMBL" id="LR133909">
    <property type="protein sequence ID" value="VDY46717.1"/>
    <property type="molecule type" value="Genomic_DNA"/>
</dbReference>
<organism evidence="1 2">
    <name type="scientific">Salmonella enterica subsp. enterica serovar Daytona</name>
    <dbReference type="NCBI Taxonomy" id="1962639"/>
    <lineage>
        <taxon>Bacteria</taxon>
        <taxon>Pseudomonadati</taxon>
        <taxon>Pseudomonadota</taxon>
        <taxon>Gammaproteobacteria</taxon>
        <taxon>Enterobacterales</taxon>
        <taxon>Enterobacteriaceae</taxon>
        <taxon>Salmonella</taxon>
    </lineage>
</organism>
<protein>
    <submittedName>
        <fullName evidence="1">Uncharacterized protein</fullName>
    </submittedName>
</protein>
<proteinExistence type="predicted"/>
<sequence length="49" mass="5265">MTVFLVLGLKILASLDCIPQSSAPQPFNANKVLVCGFIGVKIFAIFNII</sequence>
<reference evidence="1 2" key="1">
    <citation type="submission" date="2018-12" db="EMBL/GenBank/DDBJ databases">
        <authorList>
            <consortium name="Pathogen Informatics"/>
        </authorList>
    </citation>
    <scope>NUCLEOTIDE SEQUENCE [LARGE SCALE GENOMIC DNA]</scope>
    <source>
        <strain evidence="1 2">NCTC7102</strain>
    </source>
</reference>
<evidence type="ECO:0000313" key="1">
    <source>
        <dbReference type="EMBL" id="VDY46717.1"/>
    </source>
</evidence>
<evidence type="ECO:0000313" key="2">
    <source>
        <dbReference type="Proteomes" id="UP000281393"/>
    </source>
</evidence>
<name>A0A447JQM2_SALET</name>
<accession>A0A447JQM2</accession>
<gene>
    <name evidence="1" type="ORF">NCTC7102_05802</name>
</gene>
<dbReference type="Proteomes" id="UP000281393">
    <property type="component" value="Chromosome"/>
</dbReference>
<dbReference type="AlphaFoldDB" id="A0A447JQM2"/>